<comment type="cofactor">
    <cofactor evidence="1">
        <name>Zn(2+)</name>
        <dbReference type="ChEBI" id="CHEBI:29105"/>
    </cofactor>
</comment>
<dbReference type="PANTHER" id="PTHR46081">
    <property type="entry name" value="PEPTIDE METHIONINE SULFOXIDE REDUCTASE 2"/>
    <property type="match status" value="1"/>
</dbReference>
<evidence type="ECO:0000313" key="9">
    <source>
        <dbReference type="EMBL" id="APW60745.1"/>
    </source>
</evidence>
<dbReference type="GO" id="GO:0030091">
    <property type="term" value="P:protein repair"/>
    <property type="evidence" value="ECO:0007669"/>
    <property type="project" value="InterPro"/>
</dbReference>
<dbReference type="OrthoDB" id="4174719at2"/>
<dbReference type="AlphaFoldDB" id="A0A1U7CP77"/>
<dbReference type="RefSeq" id="WP_076345592.1">
    <property type="nucleotide sequence ID" value="NZ_CP019082.1"/>
</dbReference>
<name>A0A1U7CP77_9BACT</name>
<reference evidence="10" key="1">
    <citation type="submission" date="2016-12" db="EMBL/GenBank/DDBJ databases">
        <title>Comparative genomics of four Isosphaeraceae planctomycetes: a common pool of plasmids and glycoside hydrolase genes.</title>
        <authorList>
            <person name="Ivanova A."/>
        </authorList>
    </citation>
    <scope>NUCLEOTIDE SEQUENCE [LARGE SCALE GENOMIC DNA]</scope>
    <source>
        <strain evidence="10">PX4</strain>
    </source>
</reference>
<keyword evidence="5 9" id="KW-0560">Oxidoreductase</keyword>
<evidence type="ECO:0000256" key="4">
    <source>
        <dbReference type="ARBA" id="ARBA00022833"/>
    </source>
</evidence>
<comment type="catalytic activity">
    <reaction evidence="6">
        <text>L-methionyl-[protein] + [thioredoxin]-disulfide + H2O = L-methionyl-(R)-S-oxide-[protein] + [thioredoxin]-dithiol</text>
        <dbReference type="Rhea" id="RHEA:24164"/>
        <dbReference type="Rhea" id="RHEA-COMP:10698"/>
        <dbReference type="Rhea" id="RHEA-COMP:10700"/>
        <dbReference type="Rhea" id="RHEA-COMP:12313"/>
        <dbReference type="Rhea" id="RHEA-COMP:12314"/>
        <dbReference type="ChEBI" id="CHEBI:15377"/>
        <dbReference type="ChEBI" id="CHEBI:16044"/>
        <dbReference type="ChEBI" id="CHEBI:29950"/>
        <dbReference type="ChEBI" id="CHEBI:45764"/>
        <dbReference type="ChEBI" id="CHEBI:50058"/>
        <dbReference type="EC" id="1.8.4.12"/>
    </reaction>
</comment>
<sequence>MPPAENAKPDAAQGKYNPLSPEEARVILGKGTQRAFTGEYTDLKDPGTYVCRRCNAPLYRSDDKFASDCGWPSFDDEIEGSVKKVTDSDGQRTEILCNNCGGHLGHVFVGEQFTKKNTRHCVNSVSMRFYPQGEPLPELKK</sequence>
<keyword evidence="10" id="KW-1185">Reference proteome</keyword>
<keyword evidence="3" id="KW-0479">Metal-binding</keyword>
<protein>
    <recommendedName>
        <fullName evidence="2">peptide-methionine (R)-S-oxide reductase</fullName>
        <ecNumber evidence="2">1.8.4.12</ecNumber>
    </recommendedName>
</protein>
<evidence type="ECO:0000256" key="5">
    <source>
        <dbReference type="ARBA" id="ARBA00023002"/>
    </source>
</evidence>
<evidence type="ECO:0000256" key="1">
    <source>
        <dbReference type="ARBA" id="ARBA00001947"/>
    </source>
</evidence>
<dbReference type="SUPFAM" id="SSF51316">
    <property type="entry name" value="Mss4-like"/>
    <property type="match status" value="1"/>
</dbReference>
<feature type="domain" description="MsrB" evidence="8">
    <location>
        <begin position="12"/>
        <end position="132"/>
    </location>
</feature>
<dbReference type="InterPro" id="IPR011057">
    <property type="entry name" value="Mss4-like_sf"/>
</dbReference>
<dbReference type="PROSITE" id="PS51790">
    <property type="entry name" value="MSRB"/>
    <property type="match status" value="1"/>
</dbReference>
<dbReference type="GO" id="GO:0033743">
    <property type="term" value="F:peptide-methionine (R)-S-oxide reductase activity"/>
    <property type="evidence" value="ECO:0007669"/>
    <property type="project" value="UniProtKB-EC"/>
</dbReference>
<dbReference type="EC" id="1.8.4.12" evidence="2"/>
<dbReference type="GO" id="GO:0046872">
    <property type="term" value="F:metal ion binding"/>
    <property type="evidence" value="ECO:0007669"/>
    <property type="project" value="UniProtKB-KW"/>
</dbReference>
<proteinExistence type="predicted"/>
<dbReference type="Pfam" id="PF01641">
    <property type="entry name" value="SelR"/>
    <property type="match status" value="1"/>
</dbReference>
<dbReference type="NCBIfam" id="TIGR00357">
    <property type="entry name" value="peptide-methionine (R)-S-oxide reductase MsrB"/>
    <property type="match status" value="1"/>
</dbReference>
<evidence type="ECO:0000259" key="8">
    <source>
        <dbReference type="PROSITE" id="PS51790"/>
    </source>
</evidence>
<evidence type="ECO:0000313" key="10">
    <source>
        <dbReference type="Proteomes" id="UP000186309"/>
    </source>
</evidence>
<dbReference type="PANTHER" id="PTHR46081:SF8">
    <property type="entry name" value="PEPTIDE METHIONINE SULFOXIDE REDUCTASE 2"/>
    <property type="match status" value="1"/>
</dbReference>
<dbReference type="STRING" id="1387353.BSF38_02233"/>
<dbReference type="EMBL" id="CP019082">
    <property type="protein sequence ID" value="APW60745.1"/>
    <property type="molecule type" value="Genomic_DNA"/>
</dbReference>
<feature type="region of interest" description="Disordered" evidence="7">
    <location>
        <begin position="1"/>
        <end position="20"/>
    </location>
</feature>
<accession>A0A1U7CP77</accession>
<keyword evidence="4" id="KW-0862">Zinc</keyword>
<evidence type="ECO:0000256" key="3">
    <source>
        <dbReference type="ARBA" id="ARBA00022723"/>
    </source>
</evidence>
<dbReference type="InterPro" id="IPR002579">
    <property type="entry name" value="Met_Sox_Rdtase_MsrB_dom"/>
</dbReference>
<gene>
    <name evidence="9" type="primary">msrB_3</name>
    <name evidence="9" type="ORF">BSF38_02233</name>
</gene>
<evidence type="ECO:0000256" key="7">
    <source>
        <dbReference type="SAM" id="MobiDB-lite"/>
    </source>
</evidence>
<dbReference type="NCBIfam" id="NF004036">
    <property type="entry name" value="PRK05508.1"/>
    <property type="match status" value="1"/>
</dbReference>
<dbReference type="InterPro" id="IPR028427">
    <property type="entry name" value="Met_Sox_Rdtase_MsrB"/>
</dbReference>
<evidence type="ECO:0000256" key="6">
    <source>
        <dbReference type="ARBA" id="ARBA00048488"/>
    </source>
</evidence>
<dbReference type="Proteomes" id="UP000186309">
    <property type="component" value="Chromosome"/>
</dbReference>
<organism evidence="9 10">
    <name type="scientific">Paludisphaera borealis</name>
    <dbReference type="NCBI Taxonomy" id="1387353"/>
    <lineage>
        <taxon>Bacteria</taxon>
        <taxon>Pseudomonadati</taxon>
        <taxon>Planctomycetota</taxon>
        <taxon>Planctomycetia</taxon>
        <taxon>Isosphaerales</taxon>
        <taxon>Isosphaeraceae</taxon>
        <taxon>Paludisphaera</taxon>
    </lineage>
</organism>
<dbReference type="Gene3D" id="2.170.150.20">
    <property type="entry name" value="Peptide methionine sulfoxide reductase"/>
    <property type="match status" value="1"/>
</dbReference>
<dbReference type="KEGG" id="pbor:BSF38_02233"/>
<dbReference type="GO" id="GO:0006979">
    <property type="term" value="P:response to oxidative stress"/>
    <property type="evidence" value="ECO:0007669"/>
    <property type="project" value="InterPro"/>
</dbReference>
<evidence type="ECO:0000256" key="2">
    <source>
        <dbReference type="ARBA" id="ARBA00012499"/>
    </source>
</evidence>